<dbReference type="AlphaFoldDB" id="A0A9W7DQY6"/>
<evidence type="ECO:0000313" key="3">
    <source>
        <dbReference type="Proteomes" id="UP001165085"/>
    </source>
</evidence>
<evidence type="ECO:0000313" key="2">
    <source>
        <dbReference type="EMBL" id="GMH51437.1"/>
    </source>
</evidence>
<gene>
    <name evidence="2" type="ORF">TrST_g4615</name>
</gene>
<keyword evidence="1" id="KW-1133">Transmembrane helix</keyword>
<comment type="caution">
    <text evidence="2">The sequence shown here is derived from an EMBL/GenBank/DDBJ whole genome shotgun (WGS) entry which is preliminary data.</text>
</comment>
<dbReference type="EMBL" id="BRXY01000003">
    <property type="protein sequence ID" value="GMH51437.1"/>
    <property type="molecule type" value="Genomic_DNA"/>
</dbReference>
<evidence type="ECO:0000256" key="1">
    <source>
        <dbReference type="SAM" id="Phobius"/>
    </source>
</evidence>
<keyword evidence="3" id="KW-1185">Reference proteome</keyword>
<proteinExistence type="predicted"/>
<name>A0A9W7DQY6_9STRA</name>
<reference evidence="3" key="1">
    <citation type="journal article" date="2023" name="Commun. Biol.">
        <title>Genome analysis of Parmales, the sister group of diatoms, reveals the evolutionary specialization of diatoms from phago-mixotrophs to photoautotrophs.</title>
        <authorList>
            <person name="Ban H."/>
            <person name="Sato S."/>
            <person name="Yoshikawa S."/>
            <person name="Yamada K."/>
            <person name="Nakamura Y."/>
            <person name="Ichinomiya M."/>
            <person name="Sato N."/>
            <person name="Blanc-Mathieu R."/>
            <person name="Endo H."/>
            <person name="Kuwata A."/>
            <person name="Ogata H."/>
        </authorList>
    </citation>
    <scope>NUCLEOTIDE SEQUENCE [LARGE SCALE GENOMIC DNA]</scope>
    <source>
        <strain evidence="3">NIES 3701</strain>
    </source>
</reference>
<dbReference type="Proteomes" id="UP001165085">
    <property type="component" value="Unassembled WGS sequence"/>
</dbReference>
<keyword evidence="1" id="KW-0472">Membrane</keyword>
<keyword evidence="1" id="KW-0812">Transmembrane</keyword>
<feature type="transmembrane region" description="Helical" evidence="1">
    <location>
        <begin position="51"/>
        <end position="71"/>
    </location>
</feature>
<sequence length="170" mass="18558">MKSTISDSVGPAASTIEAKTKARGISVETFLPSEFFYVRQDSTPKAPVTSLIAWGLLVYLALGGAFGLLFLSEYTKETIVKETTIEALPITGKENIECKGLSTLKGSFTSDAENSYSPYLPMQLKPGRKEKVNIVLGLELEATCLMILLKLSSKRPQTAFVLRAYKKILS</sequence>
<accession>A0A9W7DQY6</accession>
<protein>
    <submittedName>
        <fullName evidence="2">Uncharacterized protein</fullName>
    </submittedName>
</protein>
<organism evidence="2 3">
    <name type="scientific">Triparma strigata</name>
    <dbReference type="NCBI Taxonomy" id="1606541"/>
    <lineage>
        <taxon>Eukaryota</taxon>
        <taxon>Sar</taxon>
        <taxon>Stramenopiles</taxon>
        <taxon>Ochrophyta</taxon>
        <taxon>Bolidophyceae</taxon>
        <taxon>Parmales</taxon>
        <taxon>Triparmaceae</taxon>
        <taxon>Triparma</taxon>
    </lineage>
</organism>